<dbReference type="InterPro" id="IPR012337">
    <property type="entry name" value="RNaseH-like_sf"/>
</dbReference>
<organism evidence="3 4">
    <name type="scientific">Favolaschia claudopus</name>
    <dbReference type="NCBI Taxonomy" id="2862362"/>
    <lineage>
        <taxon>Eukaryota</taxon>
        <taxon>Fungi</taxon>
        <taxon>Dikarya</taxon>
        <taxon>Basidiomycota</taxon>
        <taxon>Agaricomycotina</taxon>
        <taxon>Agaricomycetes</taxon>
        <taxon>Agaricomycetidae</taxon>
        <taxon>Agaricales</taxon>
        <taxon>Marasmiineae</taxon>
        <taxon>Mycenaceae</taxon>
        <taxon>Favolaschia</taxon>
    </lineage>
</organism>
<dbReference type="SUPFAM" id="SSF53098">
    <property type="entry name" value="Ribonuclease H-like"/>
    <property type="match status" value="1"/>
</dbReference>
<dbReference type="InterPro" id="IPR001584">
    <property type="entry name" value="Integrase_cat-core"/>
</dbReference>
<feature type="domain" description="Integrase catalytic" evidence="2">
    <location>
        <begin position="240"/>
        <end position="312"/>
    </location>
</feature>
<evidence type="ECO:0000259" key="2">
    <source>
        <dbReference type="PROSITE" id="PS50994"/>
    </source>
</evidence>
<dbReference type="GO" id="GO:0005634">
    <property type="term" value="C:nucleus"/>
    <property type="evidence" value="ECO:0007669"/>
    <property type="project" value="UniProtKB-ARBA"/>
</dbReference>
<dbReference type="PROSITE" id="PS50994">
    <property type="entry name" value="INTEGRASE"/>
    <property type="match status" value="1"/>
</dbReference>
<dbReference type="PANTHER" id="PTHR46791">
    <property type="entry name" value="EXPRESSED PROTEIN"/>
    <property type="match status" value="1"/>
</dbReference>
<dbReference type="PANTHER" id="PTHR46791:SF5">
    <property type="entry name" value="CLR5 DOMAIN-CONTAINING PROTEIN-RELATED"/>
    <property type="match status" value="1"/>
</dbReference>
<protein>
    <submittedName>
        <fullName evidence="3">Integrase catalytic domain-containing protein</fullName>
    </submittedName>
</protein>
<accession>A0AAW0AFY6</accession>
<comment type="caution">
    <text evidence="3">The sequence shown here is derived from an EMBL/GenBank/DDBJ whole genome shotgun (WGS) entry which is preliminary data.</text>
</comment>
<dbReference type="GO" id="GO:0003723">
    <property type="term" value="F:RNA binding"/>
    <property type="evidence" value="ECO:0007669"/>
    <property type="project" value="UniProtKB-KW"/>
</dbReference>
<name>A0AAW0AFY6_9AGAR</name>
<reference evidence="3 4" key="1">
    <citation type="journal article" date="2024" name="J Genomics">
        <title>Draft genome sequencing and assembly of Favolaschia claudopus CIRM-BRFM 2984 isolated from oak limbs.</title>
        <authorList>
            <person name="Navarro D."/>
            <person name="Drula E."/>
            <person name="Chaduli D."/>
            <person name="Cazenave R."/>
            <person name="Ahrendt S."/>
            <person name="Wang J."/>
            <person name="Lipzen A."/>
            <person name="Daum C."/>
            <person name="Barry K."/>
            <person name="Grigoriev I.V."/>
            <person name="Favel A."/>
            <person name="Rosso M.N."/>
            <person name="Martin F."/>
        </authorList>
    </citation>
    <scope>NUCLEOTIDE SEQUENCE [LARGE SCALE GENOMIC DNA]</scope>
    <source>
        <strain evidence="3 4">CIRM-BRFM 2984</strain>
    </source>
</reference>
<evidence type="ECO:0000256" key="1">
    <source>
        <dbReference type="ARBA" id="ARBA00022884"/>
    </source>
</evidence>
<dbReference type="InterPro" id="IPR036397">
    <property type="entry name" value="RNaseH_sf"/>
</dbReference>
<evidence type="ECO:0000313" key="3">
    <source>
        <dbReference type="EMBL" id="KAK7007955.1"/>
    </source>
</evidence>
<proteinExistence type="predicted"/>
<dbReference type="InterPro" id="IPR058913">
    <property type="entry name" value="Integrase_dom_put"/>
</dbReference>
<evidence type="ECO:0000313" key="4">
    <source>
        <dbReference type="Proteomes" id="UP001362999"/>
    </source>
</evidence>
<dbReference type="Gene3D" id="3.30.420.10">
    <property type="entry name" value="Ribonuclease H-like superfamily/Ribonuclease H"/>
    <property type="match status" value="1"/>
</dbReference>
<dbReference type="EMBL" id="JAWWNJ010000069">
    <property type="protein sequence ID" value="KAK7007955.1"/>
    <property type="molecule type" value="Genomic_DNA"/>
</dbReference>
<dbReference type="Proteomes" id="UP001362999">
    <property type="component" value="Unassembled WGS sequence"/>
</dbReference>
<sequence length="555" mass="63881">MSYPAHFPELPETPTTFNWSPDVLKAHGIINSSYTRAVALLQQEDGDPLRLRVHSDGILSKLVPLLEALVPEVGDDDWITLRAHSLGKLMVQLERSAIIANGREHAKINNIDHIRVERTGRGRPRKVVEPVWLAEAVSSHRKITLQALADALGMHRNTLRNYLKMYRVYNRYSDISDHDLDILTRRFKRIKPSSGLRYLIGFLRTHGLKVQKERVRKSLCRIDGLGQVLRKHAIARRDYYAPHPNAVWHMDGHHKMIRWGIVIHGIADGYDRTVVGLRAANNNRASTVLRYFLEAVQIWGAPSRMRGDRGGENIEVSVWMIRYRGPNRGSFLWGTSTRNTRIERLWVEVGSQFARRWRGFFLRLERLHKLNPDNPHHLWLLHYLFLDEINADCKEFQAQWNHHPISGKGKNQAPIVDIRFEGELKYGKYIDNFEEVQAELIEHYGGQDLDSAIAGDQERHIRHDAIEVADNQSPFESTQALGIFSDILKDVSLQGIIPTNFGVAQSEWEGNSYGETESVKVGRKDIEIALPFDIWWPRAVLWAQGMEIMIRMQEA</sequence>
<dbReference type="AlphaFoldDB" id="A0AAW0AFY6"/>
<keyword evidence="4" id="KW-1185">Reference proteome</keyword>
<keyword evidence="1" id="KW-0694">RNA-binding</keyword>
<gene>
    <name evidence="3" type="ORF">R3P38DRAFT_3026773</name>
</gene>
<dbReference type="Pfam" id="PF24764">
    <property type="entry name" value="rva_4"/>
    <property type="match status" value="1"/>
</dbReference>
<dbReference type="GO" id="GO:0015074">
    <property type="term" value="P:DNA integration"/>
    <property type="evidence" value="ECO:0007669"/>
    <property type="project" value="InterPro"/>
</dbReference>